<feature type="transmembrane region" description="Helical" evidence="1">
    <location>
        <begin position="117"/>
        <end position="135"/>
    </location>
</feature>
<evidence type="ECO:0000256" key="1">
    <source>
        <dbReference type="SAM" id="Phobius"/>
    </source>
</evidence>
<keyword evidence="1" id="KW-0472">Membrane</keyword>
<reference evidence="3 4" key="1">
    <citation type="submission" date="2023-01" db="EMBL/GenBank/DDBJ databases">
        <title>Vibrio sp. KJ40-1 sp.nov, isolated from marine algae.</title>
        <authorList>
            <person name="Butt M."/>
            <person name="Kim J.M.J."/>
            <person name="Jeon C.O.C."/>
        </authorList>
    </citation>
    <scope>NUCLEOTIDE SEQUENCE [LARGE SCALE GENOMIC DNA]</scope>
    <source>
        <strain evidence="3 4">KJ40-1</strain>
    </source>
</reference>
<dbReference type="SMART" id="SM00267">
    <property type="entry name" value="GGDEF"/>
    <property type="match status" value="1"/>
</dbReference>
<dbReference type="RefSeq" id="WP_272139381.1">
    <property type="nucleotide sequence ID" value="NZ_JAQLOI010000003.1"/>
</dbReference>
<dbReference type="NCBIfam" id="TIGR00254">
    <property type="entry name" value="GGDEF"/>
    <property type="match status" value="1"/>
</dbReference>
<dbReference type="Gene3D" id="3.30.70.270">
    <property type="match status" value="1"/>
</dbReference>
<dbReference type="InterPro" id="IPR052163">
    <property type="entry name" value="DGC-Regulatory_Protein"/>
</dbReference>
<evidence type="ECO:0000313" key="3">
    <source>
        <dbReference type="EMBL" id="MDB1125556.1"/>
    </source>
</evidence>
<evidence type="ECO:0000259" key="2">
    <source>
        <dbReference type="PROSITE" id="PS50887"/>
    </source>
</evidence>
<feature type="transmembrane region" description="Helical" evidence="1">
    <location>
        <begin position="50"/>
        <end position="71"/>
    </location>
</feature>
<dbReference type="InterPro" id="IPR043128">
    <property type="entry name" value="Rev_trsase/Diguanyl_cyclase"/>
</dbReference>
<dbReference type="InterPro" id="IPR029787">
    <property type="entry name" value="Nucleotide_cyclase"/>
</dbReference>
<sequence>MRDQLRGIKLEAMADIRQSRKKKLLITFSSIALVILYCYSVVNYLDGKQLIALVNLVSATCCAGHICYILINKTASYSPLIPSIAVLINAFINIAEPTGTIFWVYPIISAILMINEFRTSLIYTVVFFIGAFTILMMGADSSIDYFTYQNLSVDKFLLSTLTLCIVTLISNYGYKNASDYLQSLYQEGIDQLAYRDRLTGLANRWSFEVWSKDKLIIADKQSSITALLFLDIDNFKTINDTYGHDRGDKLLQLFSKRIQSNMRTTDRSTNKDDYSIARYAGDEFMVLLHDIPTIEDLQRIVSRINTLFDDELSQTELELAAHLTFSIGIAIYKEDANSLEDLIRCADKAMYEAKNLGKNRYQFYHSAQNESTKPTKLSIA</sequence>
<dbReference type="Pfam" id="PF00990">
    <property type="entry name" value="GGDEF"/>
    <property type="match status" value="1"/>
</dbReference>
<keyword evidence="4" id="KW-1185">Reference proteome</keyword>
<dbReference type="EMBL" id="JAQLOI010000003">
    <property type="protein sequence ID" value="MDB1125556.1"/>
    <property type="molecule type" value="Genomic_DNA"/>
</dbReference>
<feature type="transmembrane region" description="Helical" evidence="1">
    <location>
        <begin position="83"/>
        <end position="105"/>
    </location>
</feature>
<organism evidence="3 4">
    <name type="scientific">Vibrio algarum</name>
    <dbReference type="NCBI Taxonomy" id="3020714"/>
    <lineage>
        <taxon>Bacteria</taxon>
        <taxon>Pseudomonadati</taxon>
        <taxon>Pseudomonadota</taxon>
        <taxon>Gammaproteobacteria</taxon>
        <taxon>Vibrionales</taxon>
        <taxon>Vibrionaceae</taxon>
        <taxon>Vibrio</taxon>
    </lineage>
</organism>
<gene>
    <name evidence="3" type="ORF">PGX00_18575</name>
</gene>
<proteinExistence type="predicted"/>
<dbReference type="SUPFAM" id="SSF55073">
    <property type="entry name" value="Nucleotide cyclase"/>
    <property type="match status" value="1"/>
</dbReference>
<keyword evidence="1" id="KW-1133">Transmembrane helix</keyword>
<feature type="domain" description="GGDEF" evidence="2">
    <location>
        <begin position="223"/>
        <end position="366"/>
    </location>
</feature>
<dbReference type="PROSITE" id="PS50887">
    <property type="entry name" value="GGDEF"/>
    <property type="match status" value="1"/>
</dbReference>
<dbReference type="PANTHER" id="PTHR46663">
    <property type="entry name" value="DIGUANYLATE CYCLASE DGCT-RELATED"/>
    <property type="match status" value="1"/>
</dbReference>
<dbReference type="InterPro" id="IPR000160">
    <property type="entry name" value="GGDEF_dom"/>
</dbReference>
<feature type="transmembrane region" description="Helical" evidence="1">
    <location>
        <begin position="24"/>
        <end position="44"/>
    </location>
</feature>
<keyword evidence="1" id="KW-0812">Transmembrane</keyword>
<name>A0ABT4YWM4_9VIBR</name>
<dbReference type="PANTHER" id="PTHR46663:SF3">
    <property type="entry name" value="SLL0267 PROTEIN"/>
    <property type="match status" value="1"/>
</dbReference>
<protein>
    <submittedName>
        <fullName evidence="3">GGDEF domain-containing protein</fullName>
    </submittedName>
</protein>
<feature type="transmembrane region" description="Helical" evidence="1">
    <location>
        <begin position="156"/>
        <end position="174"/>
    </location>
</feature>
<dbReference type="Proteomes" id="UP001210678">
    <property type="component" value="Unassembled WGS sequence"/>
</dbReference>
<dbReference type="CDD" id="cd01949">
    <property type="entry name" value="GGDEF"/>
    <property type="match status" value="1"/>
</dbReference>
<evidence type="ECO:0000313" key="4">
    <source>
        <dbReference type="Proteomes" id="UP001210678"/>
    </source>
</evidence>
<comment type="caution">
    <text evidence="3">The sequence shown here is derived from an EMBL/GenBank/DDBJ whole genome shotgun (WGS) entry which is preliminary data.</text>
</comment>
<accession>A0ABT4YWM4</accession>